<dbReference type="PANTHER" id="PTHR43864:SF1">
    <property type="entry name" value="XANTHINE PHOSPHORIBOSYLTRANSFERASE"/>
    <property type="match status" value="1"/>
</dbReference>
<evidence type="ECO:0000313" key="9">
    <source>
        <dbReference type="EMBL" id="CAD9512756.1"/>
    </source>
</evidence>
<keyword evidence="2" id="KW-0328">Glycosyltransferase</keyword>
<feature type="compositionally biased region" description="Basic residues" evidence="6">
    <location>
        <begin position="44"/>
        <end position="65"/>
    </location>
</feature>
<dbReference type="Gene3D" id="3.40.50.2020">
    <property type="match status" value="1"/>
</dbReference>
<dbReference type="EMBL" id="HBGV01017204">
    <property type="protein sequence ID" value="CAD9512756.1"/>
    <property type="molecule type" value="Transcribed_RNA"/>
</dbReference>
<protein>
    <recommendedName>
        <fullName evidence="8">Phosphoribosyltransferase domain-containing protein</fullName>
    </recommendedName>
</protein>
<dbReference type="SUPFAM" id="SSF53271">
    <property type="entry name" value="PRTase-like"/>
    <property type="match status" value="1"/>
</dbReference>
<gene>
    <name evidence="9" type="ORF">HTAM1171_LOCUS10589</name>
</gene>
<name>A0A7S2I9T6_9STRA</name>
<dbReference type="InterPro" id="IPR000836">
    <property type="entry name" value="PRTase_dom"/>
</dbReference>
<evidence type="ECO:0000256" key="7">
    <source>
        <dbReference type="SAM" id="SignalP"/>
    </source>
</evidence>
<dbReference type="PANTHER" id="PTHR43864">
    <property type="entry name" value="HYPOXANTHINE/GUANINE PHOSPHORIBOSYLTRANSFERASE"/>
    <property type="match status" value="1"/>
</dbReference>
<feature type="signal peptide" evidence="7">
    <location>
        <begin position="1"/>
        <end position="23"/>
    </location>
</feature>
<evidence type="ECO:0000256" key="6">
    <source>
        <dbReference type="SAM" id="MobiDB-lite"/>
    </source>
</evidence>
<dbReference type="GO" id="GO:0016763">
    <property type="term" value="F:pentosyltransferase activity"/>
    <property type="evidence" value="ECO:0007669"/>
    <property type="project" value="InterPro"/>
</dbReference>
<feature type="chain" id="PRO_5031438735" description="Phosphoribosyltransferase domain-containing protein" evidence="7">
    <location>
        <begin position="24"/>
        <end position="727"/>
    </location>
</feature>
<evidence type="ECO:0000256" key="1">
    <source>
        <dbReference type="ARBA" id="ARBA00022490"/>
    </source>
</evidence>
<reference evidence="9" key="1">
    <citation type="submission" date="2021-01" db="EMBL/GenBank/DDBJ databases">
        <authorList>
            <person name="Corre E."/>
            <person name="Pelletier E."/>
            <person name="Niang G."/>
            <person name="Scheremetjew M."/>
            <person name="Finn R."/>
            <person name="Kale V."/>
            <person name="Holt S."/>
            <person name="Cochrane G."/>
            <person name="Meng A."/>
            <person name="Brown T."/>
            <person name="Cohen L."/>
        </authorList>
    </citation>
    <scope>NUCLEOTIDE SEQUENCE</scope>
    <source>
        <strain evidence="9">CCMP826</strain>
    </source>
</reference>
<feature type="compositionally biased region" description="Pro residues" evidence="6">
    <location>
        <begin position="391"/>
        <end position="401"/>
    </location>
</feature>
<sequence length="727" mass="81839">MVRQPSIPSLIWWWLFLSSSSSSWPPKISASSPPPPAFVIPSKNRMKHDTARRRTLLHGKRKRARPSYENDDFSSWYDEVDSNASPDDVFWEEMERQRSSASYSSTAPPEKAASLEDDSYNYEDEAAAIKLTEEERKTFDKTLAKYAAHMVADNWLDERYIEIDEAFRDLGDGGEDAAVDLEEENRRLEEQIDELMAEQQGGREDDDRWEYSDEPWDHWDQLTNQLDTADADEPGKLDIDPQKASEFLLEEEESAESLAKAQAEELQFLQSLSTIHIQSQRLTNAKHNPRAAAFFNRTPNTNEGYDQMWVSAIDNPCYKNLVGVFHNYGIQFADNFGDWVDGCEDDKFRSIEDVASYKARLVYNVTGLPCIASRTSFEVEPVRTSQAAPGTGPPMPPPMPNTAPSNPRVTSGYKFNDISNDVDYIIEALKPQSDPTRVTRFKSCLCYYDGSMEVYDYGTCDVDMYFCNSLRTYIPMSSAINEMCKTLQLSLGLEFQKWLKERIQESALADSGGVTGAAAARSGGKARIKLRDRVLKDGRVLMNDIIDVSSFMESKVDVNLMDECGNELSQRFMNMKPNKILTVATTGLVIALPMAKYLQVPVVYARKERTIVMADTFTAAYSSKTVGQKRELLVSKKHISPEDRILIIDDFLSSGSSQEALLRIVSDAEAEAVGVGVLLEKVYESGRKALSGYDVPVESLVRVASVEDGVITLVEEEGFDDEEIRKK</sequence>
<proteinExistence type="predicted"/>
<evidence type="ECO:0000256" key="5">
    <source>
        <dbReference type="SAM" id="Coils"/>
    </source>
</evidence>
<organism evidence="9">
    <name type="scientific">Helicotheca tamesis</name>
    <dbReference type="NCBI Taxonomy" id="374047"/>
    <lineage>
        <taxon>Eukaryota</taxon>
        <taxon>Sar</taxon>
        <taxon>Stramenopiles</taxon>
        <taxon>Ochrophyta</taxon>
        <taxon>Bacillariophyta</taxon>
        <taxon>Mediophyceae</taxon>
        <taxon>Lithodesmiophycidae</taxon>
        <taxon>Lithodesmiales</taxon>
        <taxon>Lithodesmiaceae</taxon>
        <taxon>Helicotheca</taxon>
    </lineage>
</organism>
<evidence type="ECO:0000256" key="2">
    <source>
        <dbReference type="ARBA" id="ARBA00022676"/>
    </source>
</evidence>
<keyword evidence="3" id="KW-0808">Transferase</keyword>
<keyword evidence="4" id="KW-0660">Purine salvage</keyword>
<dbReference type="CDD" id="cd06223">
    <property type="entry name" value="PRTases_typeI"/>
    <property type="match status" value="1"/>
</dbReference>
<dbReference type="GO" id="GO:0046110">
    <property type="term" value="P:xanthine metabolic process"/>
    <property type="evidence" value="ECO:0007669"/>
    <property type="project" value="InterPro"/>
</dbReference>
<feature type="region of interest" description="Disordered" evidence="6">
    <location>
        <begin position="383"/>
        <end position="404"/>
    </location>
</feature>
<keyword evidence="1" id="KW-0963">Cytoplasm</keyword>
<dbReference type="InterPro" id="IPR029057">
    <property type="entry name" value="PRTase-like"/>
</dbReference>
<evidence type="ECO:0000256" key="4">
    <source>
        <dbReference type="ARBA" id="ARBA00022726"/>
    </source>
</evidence>
<keyword evidence="7" id="KW-0732">Signal</keyword>
<dbReference type="GO" id="GO:0006166">
    <property type="term" value="P:purine ribonucleoside salvage"/>
    <property type="evidence" value="ECO:0007669"/>
    <property type="project" value="UniProtKB-KW"/>
</dbReference>
<dbReference type="NCBIfam" id="TIGR01744">
    <property type="entry name" value="XPRTase"/>
    <property type="match status" value="1"/>
</dbReference>
<evidence type="ECO:0000259" key="8">
    <source>
        <dbReference type="Pfam" id="PF00156"/>
    </source>
</evidence>
<accession>A0A7S2I9T6</accession>
<feature type="region of interest" description="Disordered" evidence="6">
    <location>
        <begin position="26"/>
        <end position="68"/>
    </location>
</feature>
<evidence type="ECO:0000256" key="3">
    <source>
        <dbReference type="ARBA" id="ARBA00022679"/>
    </source>
</evidence>
<keyword evidence="5" id="KW-0175">Coiled coil</keyword>
<feature type="coiled-coil region" evidence="5">
    <location>
        <begin position="171"/>
        <end position="205"/>
    </location>
</feature>
<dbReference type="InterPro" id="IPR010079">
    <property type="entry name" value="Xanthine_PRibTrfase"/>
</dbReference>
<dbReference type="Pfam" id="PF00156">
    <property type="entry name" value="Pribosyltran"/>
    <property type="match status" value="1"/>
</dbReference>
<dbReference type="InterPro" id="IPR050118">
    <property type="entry name" value="Pur/Pyrimidine_PRTase"/>
</dbReference>
<dbReference type="AlphaFoldDB" id="A0A7S2I9T6"/>
<feature type="domain" description="Phosphoribosyltransferase" evidence="8">
    <location>
        <begin position="566"/>
        <end position="681"/>
    </location>
</feature>